<evidence type="ECO:0000313" key="3">
    <source>
        <dbReference type="Proteomes" id="UP000181942"/>
    </source>
</evidence>
<dbReference type="InterPro" id="IPR013096">
    <property type="entry name" value="Cupin_2"/>
</dbReference>
<dbReference type="OrthoDB" id="9802489at2"/>
<gene>
    <name evidence="2" type="ORF">SAMN02787118_12212</name>
</gene>
<feature type="domain" description="Cupin type-2" evidence="1">
    <location>
        <begin position="39"/>
        <end position="97"/>
    </location>
</feature>
<dbReference type="Gene3D" id="2.60.120.10">
    <property type="entry name" value="Jelly Rolls"/>
    <property type="match status" value="1"/>
</dbReference>
<protein>
    <submittedName>
        <fullName evidence="2">Cupin domain protein</fullName>
    </submittedName>
</protein>
<dbReference type="Proteomes" id="UP000181942">
    <property type="component" value="Unassembled WGS sequence"/>
</dbReference>
<proteinExistence type="predicted"/>
<organism evidence="2 3">
    <name type="scientific">Streptomyces mirabilis</name>
    <dbReference type="NCBI Taxonomy" id="68239"/>
    <lineage>
        <taxon>Bacteria</taxon>
        <taxon>Bacillati</taxon>
        <taxon>Actinomycetota</taxon>
        <taxon>Actinomycetes</taxon>
        <taxon>Kitasatosporales</taxon>
        <taxon>Streptomycetaceae</taxon>
        <taxon>Streptomyces</taxon>
    </lineage>
</organism>
<dbReference type="EMBL" id="FONR01000022">
    <property type="protein sequence ID" value="SFG51695.1"/>
    <property type="molecule type" value="Genomic_DNA"/>
</dbReference>
<evidence type="ECO:0000259" key="1">
    <source>
        <dbReference type="Pfam" id="PF07883"/>
    </source>
</evidence>
<dbReference type="InterPro" id="IPR011051">
    <property type="entry name" value="RmlC_Cupin_sf"/>
</dbReference>
<dbReference type="InterPro" id="IPR047263">
    <property type="entry name" value="HNL-like_cupin"/>
</dbReference>
<dbReference type="Pfam" id="PF07883">
    <property type="entry name" value="Cupin_2"/>
    <property type="match status" value="1"/>
</dbReference>
<accession>A0A1I2SFT3</accession>
<dbReference type="PANTHER" id="PTHR43698:SF1">
    <property type="entry name" value="BLL4564 PROTEIN"/>
    <property type="match status" value="1"/>
</dbReference>
<dbReference type="AlphaFoldDB" id="A0A1I2SFT3"/>
<dbReference type="InterPro" id="IPR014710">
    <property type="entry name" value="RmlC-like_jellyroll"/>
</dbReference>
<dbReference type="CDD" id="cd02233">
    <property type="entry name" value="cupin_HNL-like"/>
    <property type="match status" value="1"/>
</dbReference>
<evidence type="ECO:0000313" key="2">
    <source>
        <dbReference type="EMBL" id="SFG51695.1"/>
    </source>
</evidence>
<reference evidence="2 3" key="1">
    <citation type="submission" date="2016-10" db="EMBL/GenBank/DDBJ databases">
        <authorList>
            <person name="de Groot N.N."/>
        </authorList>
    </citation>
    <scope>NUCLEOTIDE SEQUENCE [LARGE SCALE GENOMIC DNA]</scope>
    <source>
        <strain evidence="2 3">OK461</strain>
    </source>
</reference>
<dbReference type="SUPFAM" id="SSF51182">
    <property type="entry name" value="RmlC-like cupins"/>
    <property type="match status" value="1"/>
</dbReference>
<dbReference type="PANTHER" id="PTHR43698">
    <property type="entry name" value="RIBD C-TERMINAL DOMAIN CONTAINING PROTEIN"/>
    <property type="match status" value="1"/>
</dbReference>
<dbReference type="RefSeq" id="WP_075032075.1">
    <property type="nucleotide sequence ID" value="NZ_FONR01000022.1"/>
</dbReference>
<name>A0A1I2SFT3_9ACTN</name>
<sequence length="137" mass="14977">MELLAKKPTAKAPAERFTGDVWVDMVTEGQEPSRLRMGVVRFAPCARTAWHRHAVGQTLHVTEGIGLVQTRDGRTIVMRPGDTVHTPPGEWHWHGAAPDRFMTHIALSEGSGAPDVPDVEWGELVTDDVYEEAGASA</sequence>